<feature type="compositionally biased region" description="Polar residues" evidence="1">
    <location>
        <begin position="283"/>
        <end position="297"/>
    </location>
</feature>
<feature type="compositionally biased region" description="Low complexity" evidence="1">
    <location>
        <begin position="1121"/>
        <end position="1132"/>
    </location>
</feature>
<feature type="region of interest" description="Disordered" evidence="1">
    <location>
        <begin position="1012"/>
        <end position="1036"/>
    </location>
</feature>
<feature type="compositionally biased region" description="Low complexity" evidence="1">
    <location>
        <begin position="235"/>
        <end position="251"/>
    </location>
</feature>
<feature type="compositionally biased region" description="Polar residues" evidence="1">
    <location>
        <begin position="1988"/>
        <end position="2012"/>
    </location>
</feature>
<feature type="compositionally biased region" description="Polar residues" evidence="1">
    <location>
        <begin position="1393"/>
        <end position="1405"/>
    </location>
</feature>
<feature type="compositionally biased region" description="Low complexity" evidence="1">
    <location>
        <begin position="355"/>
        <end position="368"/>
    </location>
</feature>
<feature type="region of interest" description="Disordered" evidence="1">
    <location>
        <begin position="1370"/>
        <end position="1429"/>
    </location>
</feature>
<feature type="compositionally biased region" description="Basic and acidic residues" evidence="1">
    <location>
        <begin position="423"/>
        <end position="439"/>
    </location>
</feature>
<feature type="compositionally biased region" description="Low complexity" evidence="1">
    <location>
        <begin position="32"/>
        <end position="47"/>
    </location>
</feature>
<feature type="region of interest" description="Disordered" evidence="1">
    <location>
        <begin position="1682"/>
        <end position="1705"/>
    </location>
</feature>
<dbReference type="EMBL" id="GEBQ01019858">
    <property type="protein sequence ID" value="JAT20119.1"/>
    <property type="molecule type" value="Transcribed_RNA"/>
</dbReference>
<feature type="compositionally biased region" description="Basic and acidic residues" evidence="1">
    <location>
        <begin position="2056"/>
        <end position="2074"/>
    </location>
</feature>
<feature type="compositionally biased region" description="Polar residues" evidence="1">
    <location>
        <begin position="573"/>
        <end position="614"/>
    </location>
</feature>
<feature type="region of interest" description="Disordered" evidence="1">
    <location>
        <begin position="27"/>
        <end position="172"/>
    </location>
</feature>
<feature type="region of interest" description="Disordered" evidence="1">
    <location>
        <begin position="1755"/>
        <end position="1824"/>
    </location>
</feature>
<gene>
    <name evidence="2" type="ORF">g.30282</name>
</gene>
<feature type="compositionally biased region" description="Polar residues" evidence="1">
    <location>
        <begin position="1780"/>
        <end position="1793"/>
    </location>
</feature>
<feature type="region of interest" description="Disordered" evidence="1">
    <location>
        <begin position="474"/>
        <end position="520"/>
    </location>
</feature>
<feature type="compositionally biased region" description="Polar residues" evidence="1">
    <location>
        <begin position="1267"/>
        <end position="1328"/>
    </location>
</feature>
<reference evidence="2" key="1">
    <citation type="submission" date="2015-11" db="EMBL/GenBank/DDBJ databases">
        <title>De novo transcriptome assembly of four potential Pierce s Disease insect vectors from Arizona vineyards.</title>
        <authorList>
            <person name="Tassone E.E."/>
        </authorList>
    </citation>
    <scope>NUCLEOTIDE SEQUENCE</scope>
</reference>
<feature type="compositionally biased region" description="Polar residues" evidence="1">
    <location>
        <begin position="314"/>
        <end position="328"/>
    </location>
</feature>
<feature type="compositionally biased region" description="Basic and acidic residues" evidence="1">
    <location>
        <begin position="61"/>
        <end position="71"/>
    </location>
</feature>
<feature type="compositionally biased region" description="Basic and acidic residues" evidence="1">
    <location>
        <begin position="2100"/>
        <end position="2139"/>
    </location>
</feature>
<feature type="region of interest" description="Disordered" evidence="1">
    <location>
        <begin position="184"/>
        <end position="460"/>
    </location>
</feature>
<feature type="compositionally biased region" description="Basic and acidic residues" evidence="1">
    <location>
        <begin position="2201"/>
        <end position="2213"/>
    </location>
</feature>
<feature type="compositionally biased region" description="Polar residues" evidence="1">
    <location>
        <begin position="621"/>
        <end position="641"/>
    </location>
</feature>
<proteinExistence type="predicted"/>
<feature type="compositionally biased region" description="Polar residues" evidence="1">
    <location>
        <begin position="549"/>
        <end position="562"/>
    </location>
</feature>
<feature type="compositionally biased region" description="Basic and acidic residues" evidence="1">
    <location>
        <begin position="1947"/>
        <end position="1956"/>
    </location>
</feature>
<feature type="compositionally biased region" description="Polar residues" evidence="1">
    <location>
        <begin position="1462"/>
        <end position="1485"/>
    </location>
</feature>
<name>A0A1B6L8S9_9HEMI</name>
<feature type="region of interest" description="Disordered" evidence="1">
    <location>
        <begin position="1908"/>
        <end position="2269"/>
    </location>
</feature>
<evidence type="ECO:0000313" key="2">
    <source>
        <dbReference type="EMBL" id="JAT20119.1"/>
    </source>
</evidence>
<feature type="compositionally biased region" description="Polar residues" evidence="1">
    <location>
        <begin position="1682"/>
        <end position="1703"/>
    </location>
</feature>
<feature type="compositionally biased region" description="Polar residues" evidence="1">
    <location>
        <begin position="1228"/>
        <end position="1246"/>
    </location>
</feature>
<accession>A0A1B6L8S9</accession>
<feature type="compositionally biased region" description="Low complexity" evidence="1">
    <location>
        <begin position="202"/>
        <end position="215"/>
    </location>
</feature>
<feature type="region of interest" description="Disordered" evidence="1">
    <location>
        <begin position="2295"/>
        <end position="2327"/>
    </location>
</feature>
<feature type="compositionally biased region" description="Basic and acidic residues" evidence="1">
    <location>
        <begin position="2027"/>
        <end position="2044"/>
    </location>
</feature>
<feature type="region of interest" description="Disordered" evidence="1">
    <location>
        <begin position="1462"/>
        <end position="1508"/>
    </location>
</feature>
<feature type="region of interest" description="Disordered" evidence="1">
    <location>
        <begin position="891"/>
        <end position="912"/>
    </location>
</feature>
<feature type="compositionally biased region" description="Polar residues" evidence="1">
    <location>
        <begin position="400"/>
        <end position="422"/>
    </location>
</feature>
<feature type="compositionally biased region" description="Low complexity" evidence="1">
    <location>
        <begin position="2247"/>
        <end position="2257"/>
    </location>
</feature>
<sequence>KRLLAVTQPASSPKSFNTFRVLLKSTKKKTLKGISKTPKPPKKIISSKMKRAKSLSPPKKTSLDRTSKELALKSVLIEKLPKNKITHKKETKSPQKRSSTMKQSSPHHNKTPSKIQVSKTPKVSSSAKGKTDSKRKSTLATPLKIKTPKLSHSPKSLQKNNHSGTKSISPKVMSPTLENIVVPSSQNTPVLATNGIHRKSNILSKIKSPAKSPKTSTKKLEVSNKDSPVLKRRSITSPKPSPNKSSPLTPNASVNIMTPEKVSTGKARHFPSRKLYSPEKSPHNSPLTKGKVSSKSPKTPKEKVIPRKSRSAVKYTSATEMNTPTSNEPLGKTEHKSPEEEVLLSGSFFSLTPQSSKSPKGKSNSSKKYVSPVRSTSLTRKRVNYSLSKRSRSQSTSLTPTESPNTSNIPRKTAVATSPKSLENNETKEKTTCKSDSAKKGVALRKSSASSQSSRDMSSVRVYSPIKSLVESSLQELLPEKSGRTSRSRSKTPRGEISVSSNYTSPVLPAHTSLNSSPVNDEKLAITHTYQSQMTPEVEGFSLLTQEISTNGTPEVNETAGRTSRGRSKNLKENMSPSTPFPDQSQTPKSSNKRSVNNLRKTPRNSIETENLDTSSRKSRSSTLFPSPTRTENHSPKTPISQGKRKSQSLKNNSVLNDTTTLKTIHDDTENIEDSSCKTILSSNTNLVVPVATPASIQVRPNKAFVLRRSYSASFSLRKTTDEVMEGGTPALKSARWSALQSGLSSSRSIESSAIELSSLKSSVKKTDKTKLQSNTKRKFDNDFEAKAERAAKKLKMETPRSLSKNKVAALLVCHGRSPKNVQRKPLFSEVLKSRLSAVKQKKPIVVQSVVTKKQIKQKIPELSLEVPKTFKFNSTGHANSPETIVITTKNKKTPAPKTRKGRKSANSLALRSEKEQNLEGVEELFKTPLKLMVSSLKTATSIKKPQNVRVRFSLQNDVQSPSGRRSLVSHQEEVFKFGSPMVGPMRYIGPRPARSSEQSLFHTSIAEESPLAQEINSSQESPIGSSKRKSKKSLSSSVNQASKSLEFSIYSPSSQTLQLSQISGCSSNFARKSIDFSDFSPVFESVTNTPKLRSSIPSSDGSVAKSSSPRIFSFAGRKMNNSPSSTLNSNPEQIANNDLSGPILDESRVSVSNRESRVSGITGNNSIDTSGVFRFSASNSEIFNRSSRSTPQLDILSVSQIPLPSTPTTPKHSSAVVRMTSSSSSSLTKANESIHSTRSTRSNENPLVLPEVPKLQASVKRKRSRSTLNFTDIENTPESINSSKGGQNIKTAQSSSDSALDSTEVSKRISSTPKFQSSTNMYSPVSSPILSAGRRSLRNQSLVSVNQHSNDDTNWQGLEESATDSVMGDDCFKTPLSTPGKKARKRSARMYASNSLETLPTSESKVPIAAVKPSSRKKQENESTSSIAESVSLPDLDVINDVSGRSLDRSLAQKILNSRVSSGFDQPTASDQQSLDSNNSTSLEPANPSGSSGRRKRKSSASTSMRSIDTTSFDFNSVATPRVPREMFVSPLDKGNDDLIDVTGVKRVLNPKANSPVSSYIDVRGVKRLLQPSPPASPVATYTNVEGIKDLFKTSPVADYTNVLGVKRLYGAQPEPNYMNVKGVRRIFKESPNSPDLTGVEVLFDSPKKAGDEFNQSSTSKPVGMVPPMSRLSANLKSSGDINTVENTESTSLGVAQMSIRRNNTRQKQNLKPHLSGEDNNQNENIPSVVSLRKSKCKDHLQGVCVEEEVKTLNVKQESSGEDEGTISQRSTRRRNDQKPQTTFIDGQSTKQASEDTMKTRGVKKRRSNVDHKNEPVLNTEDIKEDLEQATKGKGQSHTDPSLVKLDEELAVEQNMAQGKRNNKTITVQSPLKQEIDMPLHSVGRRTRRKAEEPSRLGENVATVLGKRKIASDQVDTSNNHSPPKKTRGVTQKLKKPDSTTSRYAKTSEGEKIDDISLQQEIPKESKPRGRPRTKLPVEQVEVLEIKSSNQLDNKSTLQSKKAKKNQTSPEKTIEISPIVSRRTSRRDVVEKPQRRTRAKSEVEAVPIGGECELESTKKSNKADTSKKSEKTLKQSPVSSKSRLRRGKGEEALIAIEAVESKQDPINKYEKRIKPETLKTKTRGKQEIHDSEQCKSELDIPGSVDDSKLTDQSLKGKKTKVVSDSSDKTLKKSQPKTRKCDKEPNDSDTGTVTNRGAKMVKTEDSSEDLKESGKRRRKDEKKEELALEKKCLTKVGKKLDEEKSAEGSSSSRSNSKSRLEIKQTTTGSRRVQFNTCDKVYSITPSLVRRFPSRGVRATVTTSEEATPEPVKTTRKTSVKTKAEKNV</sequence>
<feature type="compositionally biased region" description="Polar residues" evidence="1">
    <location>
        <begin position="1201"/>
        <end position="1213"/>
    </location>
</feature>
<feature type="compositionally biased region" description="Low complexity" evidence="1">
    <location>
        <begin position="447"/>
        <end position="459"/>
    </location>
</feature>
<feature type="region of interest" description="Disordered" evidence="1">
    <location>
        <begin position="1116"/>
        <end position="1141"/>
    </location>
</feature>
<feature type="region of interest" description="Disordered" evidence="1">
    <location>
        <begin position="1201"/>
        <end position="1328"/>
    </location>
</feature>
<feature type="region of interest" description="Disordered" evidence="1">
    <location>
        <begin position="549"/>
        <end position="655"/>
    </location>
</feature>
<feature type="compositionally biased region" description="Polar residues" evidence="1">
    <location>
        <begin position="153"/>
        <end position="168"/>
    </location>
</feature>
<protein>
    <submittedName>
        <fullName evidence="2">Uncharacterized protein</fullName>
    </submittedName>
</protein>
<feature type="compositionally biased region" description="Basic residues" evidence="1">
    <location>
        <begin position="891"/>
        <end position="904"/>
    </location>
</feature>
<evidence type="ECO:0000256" key="1">
    <source>
        <dbReference type="SAM" id="MobiDB-lite"/>
    </source>
</evidence>
<feature type="compositionally biased region" description="Polar residues" evidence="1">
    <location>
        <begin position="112"/>
        <end position="128"/>
    </location>
</feature>
<organism evidence="2">
    <name type="scientific">Graphocephala atropunctata</name>
    <dbReference type="NCBI Taxonomy" id="36148"/>
    <lineage>
        <taxon>Eukaryota</taxon>
        <taxon>Metazoa</taxon>
        <taxon>Ecdysozoa</taxon>
        <taxon>Arthropoda</taxon>
        <taxon>Hexapoda</taxon>
        <taxon>Insecta</taxon>
        <taxon>Pterygota</taxon>
        <taxon>Neoptera</taxon>
        <taxon>Paraneoptera</taxon>
        <taxon>Hemiptera</taxon>
        <taxon>Auchenorrhyncha</taxon>
        <taxon>Membracoidea</taxon>
        <taxon>Cicadellidae</taxon>
        <taxon>Cicadellinae</taxon>
        <taxon>Cicadellini</taxon>
        <taxon>Graphocephala</taxon>
    </lineage>
</organism>
<feature type="compositionally biased region" description="Basic and acidic residues" evidence="1">
    <location>
        <begin position="2221"/>
        <end position="2246"/>
    </location>
</feature>
<feature type="non-terminal residue" evidence="2">
    <location>
        <position position="1"/>
    </location>
</feature>